<dbReference type="GO" id="GO:0007018">
    <property type="term" value="P:microtubule-based movement"/>
    <property type="evidence" value="ECO:0007669"/>
    <property type="project" value="InterPro"/>
</dbReference>
<dbReference type="Gene3D" id="3.40.850.10">
    <property type="entry name" value="Kinesin motor domain"/>
    <property type="match status" value="1"/>
</dbReference>
<evidence type="ECO:0000313" key="4">
    <source>
        <dbReference type="EMBL" id="GFC99034.1"/>
    </source>
</evidence>
<dbReference type="GO" id="GO:0003777">
    <property type="term" value="F:microtubule motor activity"/>
    <property type="evidence" value="ECO:0007669"/>
    <property type="project" value="InterPro"/>
</dbReference>
<sequence length="80" mass="9226">HEERAFVLKFSAIEIYNEAIRDLLSTENIPLRVLDDPEKGTIIERLTEETLRDWSHLKQLLSVCEAQRKVGETSLNETSS</sequence>
<evidence type="ECO:0000256" key="2">
    <source>
        <dbReference type="PROSITE-ProRule" id="PRU00283"/>
    </source>
</evidence>
<dbReference type="PANTHER" id="PTHR47968">
    <property type="entry name" value="CENTROMERE PROTEIN E"/>
    <property type="match status" value="1"/>
</dbReference>
<comment type="caution">
    <text evidence="4">The sequence shown here is derived from an EMBL/GenBank/DDBJ whole genome shotgun (WGS) entry which is preliminary data.</text>
</comment>
<dbReference type="InterPro" id="IPR001752">
    <property type="entry name" value="Kinesin_motor_dom"/>
</dbReference>
<evidence type="ECO:0000256" key="1">
    <source>
        <dbReference type="ARBA" id="ARBA00023175"/>
    </source>
</evidence>
<gene>
    <name evidence="4" type="ORF">Tci_871004</name>
</gene>
<organism evidence="4">
    <name type="scientific">Tanacetum cinerariifolium</name>
    <name type="common">Dalmatian daisy</name>
    <name type="synonym">Chrysanthemum cinerariifolium</name>
    <dbReference type="NCBI Taxonomy" id="118510"/>
    <lineage>
        <taxon>Eukaryota</taxon>
        <taxon>Viridiplantae</taxon>
        <taxon>Streptophyta</taxon>
        <taxon>Embryophyta</taxon>
        <taxon>Tracheophyta</taxon>
        <taxon>Spermatophyta</taxon>
        <taxon>Magnoliopsida</taxon>
        <taxon>eudicotyledons</taxon>
        <taxon>Gunneridae</taxon>
        <taxon>Pentapetalae</taxon>
        <taxon>asterids</taxon>
        <taxon>campanulids</taxon>
        <taxon>Asterales</taxon>
        <taxon>Asteraceae</taxon>
        <taxon>Asteroideae</taxon>
        <taxon>Anthemideae</taxon>
        <taxon>Anthemidinae</taxon>
        <taxon>Tanacetum</taxon>
    </lineage>
</organism>
<protein>
    <submittedName>
        <fullName evidence="4">Kinesin-like protein KIN-7E</fullName>
    </submittedName>
</protein>
<reference evidence="4" key="1">
    <citation type="journal article" date="2019" name="Sci. Rep.">
        <title>Draft genome of Tanacetum cinerariifolium, the natural source of mosquito coil.</title>
        <authorList>
            <person name="Yamashiro T."/>
            <person name="Shiraishi A."/>
            <person name="Satake H."/>
            <person name="Nakayama K."/>
        </authorList>
    </citation>
    <scope>NUCLEOTIDE SEQUENCE</scope>
</reference>
<proteinExistence type="inferred from homology"/>
<feature type="non-terminal residue" evidence="4">
    <location>
        <position position="80"/>
    </location>
</feature>
<name>A0A699SMI8_TANCI</name>
<dbReference type="AlphaFoldDB" id="A0A699SMI8"/>
<dbReference type="InterPro" id="IPR027417">
    <property type="entry name" value="P-loop_NTPase"/>
</dbReference>
<comment type="similarity">
    <text evidence="2">Belongs to the TRAFAC class myosin-kinesin ATPase superfamily. Kinesin family.</text>
</comment>
<dbReference type="PROSITE" id="PS50067">
    <property type="entry name" value="KINESIN_MOTOR_2"/>
    <property type="match status" value="1"/>
</dbReference>
<accession>A0A699SMI8</accession>
<comment type="caution">
    <text evidence="2">Lacks conserved residue(s) required for the propagation of feature annotation.</text>
</comment>
<dbReference type="SUPFAM" id="SSF52540">
    <property type="entry name" value="P-loop containing nucleoside triphosphate hydrolases"/>
    <property type="match status" value="1"/>
</dbReference>
<dbReference type="EMBL" id="BKCJ011175794">
    <property type="protein sequence ID" value="GFC99034.1"/>
    <property type="molecule type" value="Genomic_DNA"/>
</dbReference>
<evidence type="ECO:0000259" key="3">
    <source>
        <dbReference type="PROSITE" id="PS50067"/>
    </source>
</evidence>
<dbReference type="InterPro" id="IPR036961">
    <property type="entry name" value="Kinesin_motor_dom_sf"/>
</dbReference>
<dbReference type="GO" id="GO:0005524">
    <property type="term" value="F:ATP binding"/>
    <property type="evidence" value="ECO:0007669"/>
    <property type="project" value="InterPro"/>
</dbReference>
<dbReference type="GO" id="GO:0008017">
    <property type="term" value="F:microtubule binding"/>
    <property type="evidence" value="ECO:0007669"/>
    <property type="project" value="InterPro"/>
</dbReference>
<feature type="non-terminal residue" evidence="4">
    <location>
        <position position="1"/>
    </location>
</feature>
<feature type="domain" description="Kinesin motor" evidence="3">
    <location>
        <begin position="1"/>
        <end position="80"/>
    </location>
</feature>
<dbReference type="InterPro" id="IPR027640">
    <property type="entry name" value="Kinesin-like_fam"/>
</dbReference>
<dbReference type="PANTHER" id="PTHR47968:SF18">
    <property type="entry name" value="KINESIN-LIKE PROTEIN KIN-7F"/>
    <property type="match status" value="1"/>
</dbReference>
<keyword evidence="1" id="KW-0505">Motor protein</keyword>
<dbReference type="Pfam" id="PF00225">
    <property type="entry name" value="Kinesin"/>
    <property type="match status" value="1"/>
</dbReference>